<dbReference type="InterPro" id="IPR005225">
    <property type="entry name" value="Small_GTP-bd"/>
</dbReference>
<evidence type="ECO:0000256" key="8">
    <source>
        <dbReference type="ARBA" id="ARBA00022892"/>
    </source>
</evidence>
<dbReference type="InterPro" id="IPR027417">
    <property type="entry name" value="P-loop_NTPase"/>
</dbReference>
<feature type="binding site" evidence="16">
    <location>
        <position position="172"/>
    </location>
    <ligand>
        <name>GTP</name>
        <dbReference type="ChEBI" id="CHEBI:37565"/>
    </ligand>
</feature>
<organism evidence="20">
    <name type="scientific">Vannella robusta</name>
    <dbReference type="NCBI Taxonomy" id="1487602"/>
    <lineage>
        <taxon>Eukaryota</taxon>
        <taxon>Amoebozoa</taxon>
        <taxon>Discosea</taxon>
        <taxon>Flabellinia</taxon>
        <taxon>Vannellidae</taxon>
        <taxon>Vannella</taxon>
    </lineage>
</organism>
<dbReference type="SMART" id="SM00178">
    <property type="entry name" value="SAR"/>
    <property type="match status" value="1"/>
</dbReference>
<keyword evidence="4 19" id="KW-0813">Transport</keyword>
<dbReference type="SUPFAM" id="SSF52540">
    <property type="entry name" value="P-loop containing nucleoside triphosphate hydrolases"/>
    <property type="match status" value="1"/>
</dbReference>
<dbReference type="GO" id="GO:0005525">
    <property type="term" value="F:GTP binding"/>
    <property type="evidence" value="ECO:0007669"/>
    <property type="project" value="UniProtKB-KW"/>
</dbReference>
<evidence type="ECO:0000256" key="16">
    <source>
        <dbReference type="PIRSR" id="PIRSR606687-2"/>
    </source>
</evidence>
<dbReference type="PROSITE" id="PS51417">
    <property type="entry name" value="ARF"/>
    <property type="match status" value="1"/>
</dbReference>
<comment type="subunit">
    <text evidence="14">Homodimer; upon association with membrane. Part of the coat protein complex II/COPII, composed of SEC23/24 and SEC13/31 heterodimers, that it helps recruit and assemble on endoplasmic reticulum (ER) membranes at ER exit sites.</text>
</comment>
<feature type="binding site" evidence="16">
    <location>
        <position position="35"/>
    </location>
    <ligand>
        <name>GTP</name>
        <dbReference type="ChEBI" id="CHEBI:37565"/>
    </ligand>
</feature>
<dbReference type="PANTHER" id="PTHR45684">
    <property type="entry name" value="RE74312P"/>
    <property type="match status" value="1"/>
</dbReference>
<dbReference type="InterPro" id="IPR006689">
    <property type="entry name" value="Small_GTPase_ARF/SAR"/>
</dbReference>
<evidence type="ECO:0000256" key="6">
    <source>
        <dbReference type="ARBA" id="ARBA00022801"/>
    </source>
</evidence>
<evidence type="ECO:0000256" key="18">
    <source>
        <dbReference type="PIRSR" id="PIRSR606689-2"/>
    </source>
</evidence>
<evidence type="ECO:0000256" key="11">
    <source>
        <dbReference type="ARBA" id="ARBA00023134"/>
    </source>
</evidence>
<keyword evidence="8 19" id="KW-0931">ER-Golgi transport</keyword>
<evidence type="ECO:0000256" key="2">
    <source>
        <dbReference type="ARBA" id="ARBA00004406"/>
    </source>
</evidence>
<evidence type="ECO:0000313" key="20">
    <source>
        <dbReference type="EMBL" id="CAE2219763.1"/>
    </source>
</evidence>
<evidence type="ECO:0000256" key="17">
    <source>
        <dbReference type="PIRSR" id="PIRSR606689-1"/>
    </source>
</evidence>
<evidence type="ECO:0000256" key="19">
    <source>
        <dbReference type="RuleBase" id="RU003926"/>
    </source>
</evidence>
<keyword evidence="6" id="KW-0378">Hydrolase</keyword>
<evidence type="ECO:0000256" key="5">
    <source>
        <dbReference type="ARBA" id="ARBA00022741"/>
    </source>
</evidence>
<evidence type="ECO:0000256" key="3">
    <source>
        <dbReference type="ARBA" id="ARBA00007507"/>
    </source>
</evidence>
<keyword evidence="11 17" id="KW-0342">GTP-binding</keyword>
<dbReference type="Pfam" id="PF00025">
    <property type="entry name" value="Arf"/>
    <property type="match status" value="1"/>
</dbReference>
<dbReference type="InterPro" id="IPR006687">
    <property type="entry name" value="Small_GTPase_SAR1"/>
</dbReference>
<comment type="similarity">
    <text evidence="3 19">Belongs to the small GTPase superfamily. SAR1 family.</text>
</comment>
<keyword evidence="10 19" id="KW-0333">Golgi apparatus</keyword>
<dbReference type="GO" id="GO:0046872">
    <property type="term" value="F:metal ion binding"/>
    <property type="evidence" value="ECO:0007669"/>
    <property type="project" value="UniProtKB-KW"/>
</dbReference>
<dbReference type="GO" id="GO:0006886">
    <property type="term" value="P:intracellular protein transport"/>
    <property type="evidence" value="ECO:0007669"/>
    <property type="project" value="InterPro"/>
</dbReference>
<sequence>MFMFDWFWGVLGFLGLYQKTAKILFLGLDNAGKTTLLHMLKDDHLAQHTPTFHPTTEELVLGNVKFRTFDLGGHTEARRLWNSYFTIADCVVYIVDTADVERLPESKKELDSLLSCEELQNVPFLILGNKIDKGTLGEEELKAILGITRTTGKGKQALEGQRPIEVFMCSILQRMGYGDGFRWVAQYLK</sequence>
<keyword evidence="15" id="KW-0460">Magnesium</keyword>
<evidence type="ECO:0000256" key="14">
    <source>
        <dbReference type="ARBA" id="ARBA00061774"/>
    </source>
</evidence>
<dbReference type="PRINTS" id="PR00328">
    <property type="entry name" value="SAR1GTPBP"/>
</dbReference>
<comment type="function">
    <text evidence="13">Small GTPase that cycles between an active GTP-bound and an inactive GDP-bound state and mainly functions in vesicle-mediated endoplasmic reticulum (ER) to Golgi transport. The active GTP-bound form inserts into the endoplasmic reticulum membrane where it recruits the remainder of the coat protein complex II/COPII. The coat protein complex II assembling and polymerizing on endoplasmic reticulum membrane is responsible for both the sorting of cargos and the deformation and budding of membranes into vesicles destined to the Golgi.</text>
</comment>
<keyword evidence="12" id="KW-0472">Membrane</keyword>
<feature type="binding site" evidence="17">
    <location>
        <position position="73"/>
    </location>
    <ligand>
        <name>GTP</name>
        <dbReference type="ChEBI" id="CHEBI:37565"/>
    </ligand>
</feature>
<feature type="binding site" evidence="18">
    <location>
        <position position="34"/>
    </location>
    <ligand>
        <name>Mg(2+)</name>
        <dbReference type="ChEBI" id="CHEBI:18420"/>
    </ligand>
</feature>
<protein>
    <submittedName>
        <fullName evidence="20">Uncharacterized protein</fullName>
    </submittedName>
</protein>
<feature type="binding site" evidence="16">
    <location>
        <position position="171"/>
    </location>
    <ligand>
        <name>GTP</name>
        <dbReference type="ChEBI" id="CHEBI:37565"/>
    </ligand>
</feature>
<dbReference type="FunFam" id="3.40.50.300:FF:000161">
    <property type="entry name" value="Small COPII coat GTPase"/>
    <property type="match status" value="1"/>
</dbReference>
<feature type="binding site" evidence="16">
    <location>
        <position position="30"/>
    </location>
    <ligand>
        <name>GTP</name>
        <dbReference type="ChEBI" id="CHEBI:37565"/>
    </ligand>
</feature>
<evidence type="ECO:0000256" key="12">
    <source>
        <dbReference type="ARBA" id="ARBA00023136"/>
    </source>
</evidence>
<evidence type="ECO:0000256" key="10">
    <source>
        <dbReference type="ARBA" id="ARBA00023034"/>
    </source>
</evidence>
<feature type="binding site" evidence="16">
    <location>
        <position position="132"/>
    </location>
    <ligand>
        <name>GTP</name>
        <dbReference type="ChEBI" id="CHEBI:37565"/>
    </ligand>
</feature>
<dbReference type="AlphaFoldDB" id="A0A7S4MFX0"/>
<evidence type="ECO:0000256" key="9">
    <source>
        <dbReference type="ARBA" id="ARBA00022927"/>
    </source>
</evidence>
<feature type="binding site" evidence="17">
    <location>
        <begin position="129"/>
        <end position="132"/>
    </location>
    <ligand>
        <name>GTP</name>
        <dbReference type="ChEBI" id="CHEBI:37565"/>
    </ligand>
</feature>
<feature type="binding site" evidence="15">
    <location>
        <position position="29"/>
    </location>
    <ligand>
        <name>Mg(2+)</name>
        <dbReference type="ChEBI" id="CHEBI:18420"/>
    </ligand>
</feature>
<evidence type="ECO:0000256" key="4">
    <source>
        <dbReference type="ARBA" id="ARBA00022448"/>
    </source>
</evidence>
<evidence type="ECO:0000256" key="15">
    <source>
        <dbReference type="PIRSR" id="PIRSR606687-1"/>
    </source>
</evidence>
<dbReference type="GO" id="GO:0016192">
    <property type="term" value="P:vesicle-mediated transport"/>
    <property type="evidence" value="ECO:0007669"/>
    <property type="project" value="UniProtKB-KW"/>
</dbReference>
<dbReference type="GO" id="GO:0003924">
    <property type="term" value="F:GTPase activity"/>
    <property type="evidence" value="ECO:0007669"/>
    <property type="project" value="InterPro"/>
</dbReference>
<reference evidence="20" key="1">
    <citation type="submission" date="2021-01" db="EMBL/GenBank/DDBJ databases">
        <authorList>
            <person name="Corre E."/>
            <person name="Pelletier E."/>
            <person name="Niang G."/>
            <person name="Scheremetjew M."/>
            <person name="Finn R."/>
            <person name="Kale V."/>
            <person name="Holt S."/>
            <person name="Cochrane G."/>
            <person name="Meng A."/>
            <person name="Brown T."/>
            <person name="Cohen L."/>
        </authorList>
    </citation>
    <scope>NUCLEOTIDE SEQUENCE</scope>
    <source>
        <strain evidence="20">DIVA3 518/3/11/1/6</strain>
    </source>
</reference>
<evidence type="ECO:0000256" key="7">
    <source>
        <dbReference type="ARBA" id="ARBA00022824"/>
    </source>
</evidence>
<dbReference type="Gene3D" id="3.40.50.300">
    <property type="entry name" value="P-loop containing nucleotide triphosphate hydrolases"/>
    <property type="match status" value="1"/>
</dbReference>
<dbReference type="NCBIfam" id="TIGR00231">
    <property type="entry name" value="small_GTP"/>
    <property type="match status" value="1"/>
</dbReference>
<dbReference type="EMBL" id="HBKP01012299">
    <property type="protein sequence ID" value="CAE2219763.1"/>
    <property type="molecule type" value="Transcribed_RNA"/>
</dbReference>
<gene>
    <name evidence="20" type="ORF">VSP0166_LOCUS8627</name>
</gene>
<evidence type="ECO:0000256" key="13">
    <source>
        <dbReference type="ARBA" id="ARBA00057753"/>
    </source>
</evidence>
<feature type="binding site" evidence="16">
    <location>
        <position position="32"/>
    </location>
    <ligand>
        <name>GTP</name>
        <dbReference type="ChEBI" id="CHEBI:37565"/>
    </ligand>
</feature>
<dbReference type="GO" id="GO:0005789">
    <property type="term" value="C:endoplasmic reticulum membrane"/>
    <property type="evidence" value="ECO:0007669"/>
    <property type="project" value="UniProtKB-SubCell"/>
</dbReference>
<accession>A0A7S4MFX0</accession>
<dbReference type="SMART" id="SM00177">
    <property type="entry name" value="ARF"/>
    <property type="match status" value="1"/>
</dbReference>
<feature type="binding site" evidence="16">
    <location>
        <position position="34"/>
    </location>
    <ligand>
        <name>GTP</name>
        <dbReference type="ChEBI" id="CHEBI:37565"/>
    </ligand>
</feature>
<dbReference type="CDD" id="cd00879">
    <property type="entry name" value="Sar1"/>
    <property type="match status" value="1"/>
</dbReference>
<name>A0A7S4MFX0_9EUKA</name>
<keyword evidence="5 16" id="KW-0547">Nucleotide-binding</keyword>
<keyword evidence="9 19" id="KW-0653">Protein transport</keyword>
<evidence type="ECO:0000256" key="1">
    <source>
        <dbReference type="ARBA" id="ARBA00004395"/>
    </source>
</evidence>
<proteinExistence type="inferred from homology"/>
<dbReference type="PROSITE" id="PS51422">
    <property type="entry name" value="SAR1"/>
    <property type="match status" value="1"/>
</dbReference>
<feature type="binding site" evidence="17">
    <location>
        <begin position="27"/>
        <end position="34"/>
    </location>
    <ligand>
        <name>GTP</name>
        <dbReference type="ChEBI" id="CHEBI:37565"/>
    </ligand>
</feature>
<keyword evidence="15" id="KW-0479">Metal-binding</keyword>
<feature type="binding site" evidence="16">
    <location>
        <position position="129"/>
    </location>
    <ligand>
        <name>GTP</name>
        <dbReference type="ChEBI" id="CHEBI:37565"/>
    </ligand>
</feature>
<feature type="binding site" evidence="16">
    <location>
        <position position="33"/>
    </location>
    <ligand>
        <name>GTP</name>
        <dbReference type="ChEBI" id="CHEBI:37565"/>
    </ligand>
</feature>
<dbReference type="GO" id="GO:0000139">
    <property type="term" value="C:Golgi membrane"/>
    <property type="evidence" value="ECO:0007669"/>
    <property type="project" value="UniProtKB-SubCell"/>
</dbReference>
<feature type="binding site" evidence="16">
    <location>
        <position position="130"/>
    </location>
    <ligand>
        <name>GTP</name>
        <dbReference type="ChEBI" id="CHEBI:37565"/>
    </ligand>
</feature>
<comment type="subcellular location">
    <subcellularLocation>
        <location evidence="2">Endoplasmic reticulum membrane</location>
        <topology evidence="2">Peripheral membrane protein</topology>
    </subcellularLocation>
    <subcellularLocation>
        <location evidence="1">Golgi apparatus membrane</location>
        <topology evidence="1">Peripheral membrane protein</topology>
    </subcellularLocation>
</comment>
<keyword evidence="7 19" id="KW-0256">Endoplasmic reticulum</keyword>
<feature type="binding site" evidence="18">
    <location>
        <position position="51"/>
    </location>
    <ligand>
        <name>Mg(2+)</name>
        <dbReference type="ChEBI" id="CHEBI:18420"/>
    </ligand>
</feature>